<name>A0A1H9JFR9_9GAMM</name>
<evidence type="ECO:0000313" key="5">
    <source>
        <dbReference type="Proteomes" id="UP000199233"/>
    </source>
</evidence>
<evidence type="ECO:0000259" key="3">
    <source>
        <dbReference type="Pfam" id="PF00078"/>
    </source>
</evidence>
<dbReference type="EMBL" id="FOFS01000011">
    <property type="protein sequence ID" value="SEQ85692.1"/>
    <property type="molecule type" value="Genomic_DNA"/>
</dbReference>
<dbReference type="PANTHER" id="PTHR34047">
    <property type="entry name" value="NUCLEAR INTRON MATURASE 1, MITOCHONDRIAL-RELATED"/>
    <property type="match status" value="1"/>
</dbReference>
<dbReference type="Proteomes" id="UP000199233">
    <property type="component" value="Unassembled WGS sequence"/>
</dbReference>
<dbReference type="PANTHER" id="PTHR34047:SF8">
    <property type="entry name" value="PROTEIN YKFC"/>
    <property type="match status" value="1"/>
</dbReference>
<accession>A0A1H9JFR9</accession>
<dbReference type="GO" id="GO:0003964">
    <property type="term" value="F:RNA-directed DNA polymerase activity"/>
    <property type="evidence" value="ECO:0007669"/>
    <property type="project" value="UniProtKB-KW"/>
</dbReference>
<protein>
    <submittedName>
        <fullName evidence="4">Group II intron reverse transcriptase/maturase</fullName>
    </submittedName>
</protein>
<evidence type="ECO:0000256" key="2">
    <source>
        <dbReference type="SAM" id="MobiDB-lite"/>
    </source>
</evidence>
<evidence type="ECO:0000256" key="1">
    <source>
        <dbReference type="ARBA" id="ARBA00034120"/>
    </source>
</evidence>
<dbReference type="Pfam" id="PF00078">
    <property type="entry name" value="RVT_1"/>
    <property type="match status" value="1"/>
</dbReference>
<dbReference type="InterPro" id="IPR043502">
    <property type="entry name" value="DNA/RNA_pol_sf"/>
</dbReference>
<dbReference type="InterPro" id="IPR000477">
    <property type="entry name" value="RT_dom"/>
</dbReference>
<keyword evidence="4" id="KW-0695">RNA-directed DNA polymerase</keyword>
<dbReference type="SUPFAM" id="SSF56672">
    <property type="entry name" value="DNA/RNA polymerases"/>
    <property type="match status" value="1"/>
</dbReference>
<evidence type="ECO:0000313" key="4">
    <source>
        <dbReference type="EMBL" id="SEQ85692.1"/>
    </source>
</evidence>
<keyword evidence="4" id="KW-0808">Transferase</keyword>
<dbReference type="AlphaFoldDB" id="A0A1H9JFR9"/>
<feature type="domain" description="Reverse transcriptase" evidence="3">
    <location>
        <begin position="106"/>
        <end position="233"/>
    </location>
</feature>
<sequence length="267" mass="30021">MARRHGTASEQADDTASGANAPEDEPVAGTQPNPEFERVTSLFERVLEKENLLQALRQVRRNRGAPGVDGMSVDELSGYLKDHWLGIKDELLHERYRPQAVKRVEIPKPDGRQCKLGIPTVLDRFIQQAINQVLQRVYEPMFHPHSYGFRPGRSAHQAVRHARAQVKAGWGWVVDLDLAAFFDRVNHDRLMHRLKQKIDDPALLRLIGRFLRAGVQIGEHVEPTREGVPQGARSPRCWPTWYLTNSIRSLPGAAIALSATPTTATSL</sequence>
<dbReference type="STRING" id="489703.SAMN04488038_111149"/>
<keyword evidence="5" id="KW-1185">Reference proteome</keyword>
<dbReference type="CDD" id="cd01651">
    <property type="entry name" value="RT_G2_intron"/>
    <property type="match status" value="1"/>
</dbReference>
<gene>
    <name evidence="4" type="ORF">SAMN04488038_111149</name>
</gene>
<feature type="region of interest" description="Disordered" evidence="2">
    <location>
        <begin position="1"/>
        <end position="35"/>
    </location>
</feature>
<comment type="similarity">
    <text evidence="1">Belongs to the bacterial reverse transcriptase family.</text>
</comment>
<keyword evidence="4" id="KW-0548">Nucleotidyltransferase</keyword>
<dbReference type="InterPro" id="IPR051083">
    <property type="entry name" value="GrpII_Intron_Splice-Mob/Def"/>
</dbReference>
<reference evidence="4 5" key="1">
    <citation type="submission" date="2016-10" db="EMBL/GenBank/DDBJ databases">
        <authorList>
            <person name="de Groot N.N."/>
        </authorList>
    </citation>
    <scope>NUCLEOTIDE SEQUENCE [LARGE SCALE GENOMIC DNA]</scope>
    <source>
        <strain evidence="4 5">DSM 25927</strain>
    </source>
</reference>
<proteinExistence type="inferred from homology"/>
<organism evidence="4 5">
    <name type="scientific">Solimonas aquatica</name>
    <dbReference type="NCBI Taxonomy" id="489703"/>
    <lineage>
        <taxon>Bacteria</taxon>
        <taxon>Pseudomonadati</taxon>
        <taxon>Pseudomonadota</taxon>
        <taxon>Gammaproteobacteria</taxon>
        <taxon>Nevskiales</taxon>
        <taxon>Nevskiaceae</taxon>
        <taxon>Solimonas</taxon>
    </lineage>
</organism>